<feature type="compositionally biased region" description="Basic and acidic residues" evidence="1">
    <location>
        <begin position="435"/>
        <end position="454"/>
    </location>
</feature>
<proteinExistence type="predicted"/>
<keyword evidence="2" id="KW-1185">Reference proteome</keyword>
<name>A0A915EIB5_9BILA</name>
<organism evidence="2 3">
    <name type="scientific">Ditylenchus dipsaci</name>
    <dbReference type="NCBI Taxonomy" id="166011"/>
    <lineage>
        <taxon>Eukaryota</taxon>
        <taxon>Metazoa</taxon>
        <taxon>Ecdysozoa</taxon>
        <taxon>Nematoda</taxon>
        <taxon>Chromadorea</taxon>
        <taxon>Rhabditida</taxon>
        <taxon>Tylenchina</taxon>
        <taxon>Tylenchomorpha</taxon>
        <taxon>Sphaerularioidea</taxon>
        <taxon>Anguinidae</taxon>
        <taxon>Anguininae</taxon>
        <taxon>Ditylenchus</taxon>
    </lineage>
</organism>
<dbReference type="Proteomes" id="UP000887574">
    <property type="component" value="Unplaced"/>
</dbReference>
<evidence type="ECO:0000313" key="3">
    <source>
        <dbReference type="WBParaSite" id="jg6636"/>
    </source>
</evidence>
<sequence>MLSTKQKLPYYTSHALHLTIFLELSITIFPVYSRYPVSISCFSCASEEYEPLYSRSENIYSLANQCSSTRRVTLKYSKRKETFHVCKRCATDIFAVATAAAIEPNDRIGSGVSARVAGSRDDYDSGNMGGGRLPPAEIDFLHKADMCLSLPIQNFGQSCSLILEAHETQSYPREGMTISRRQTTCRIRQKLKMSSAALCRLNEKGQDCALGQAFAGKVQVLIRAEERISVLCVASRCRPSDSAIIHVEMSGVHSAHQKKDDNVQGLGSPIKNFIKEGIKKNKTARTMQMEMQESVEIGNVPRLKQIEGFAYRQKKKQRPSLTRLELQRYAQENVAVPVEENKAFVVAGFSDVIEKFFISYVALVSDESGWAYEVFMRAIAGLSYKPTLCTRGATKLTCLLSPQTMVTKDCHTLRRKLVLAEFMPLMERMMTDLSASEREEASSRQKFPSERSNC</sequence>
<dbReference type="AlphaFoldDB" id="A0A915EIB5"/>
<evidence type="ECO:0000256" key="1">
    <source>
        <dbReference type="SAM" id="MobiDB-lite"/>
    </source>
</evidence>
<dbReference type="WBParaSite" id="jg6636">
    <property type="protein sequence ID" value="jg6636"/>
    <property type="gene ID" value="jg6636"/>
</dbReference>
<accession>A0A915EIB5</accession>
<reference evidence="3" key="1">
    <citation type="submission" date="2022-11" db="UniProtKB">
        <authorList>
            <consortium name="WormBaseParasite"/>
        </authorList>
    </citation>
    <scope>IDENTIFICATION</scope>
</reference>
<protein>
    <submittedName>
        <fullName evidence="3">Uncharacterized protein</fullName>
    </submittedName>
</protein>
<evidence type="ECO:0000313" key="2">
    <source>
        <dbReference type="Proteomes" id="UP000887574"/>
    </source>
</evidence>
<feature type="region of interest" description="Disordered" evidence="1">
    <location>
        <begin position="433"/>
        <end position="454"/>
    </location>
</feature>